<accession>A0A380S9G7</accession>
<evidence type="ECO:0000259" key="2">
    <source>
        <dbReference type="Pfam" id="PF09603"/>
    </source>
</evidence>
<dbReference type="InterPro" id="IPR011871">
    <property type="entry name" value="Fib_succ_major"/>
</dbReference>
<gene>
    <name evidence="3" type="ORF">SAMN05661053_2554</name>
</gene>
<organism evidence="3 4">
    <name type="scientific">Fibrobacter succinogenes</name>
    <name type="common">Bacteroides succinogenes</name>
    <dbReference type="NCBI Taxonomy" id="833"/>
    <lineage>
        <taxon>Bacteria</taxon>
        <taxon>Pseudomonadati</taxon>
        <taxon>Fibrobacterota</taxon>
        <taxon>Fibrobacteria</taxon>
        <taxon>Fibrobacterales</taxon>
        <taxon>Fibrobacteraceae</taxon>
        <taxon>Fibrobacter</taxon>
    </lineage>
</organism>
<protein>
    <submittedName>
        <fullName evidence="3">Major paralogous domain-containing protein</fullName>
    </submittedName>
</protein>
<sequence length="209" mass="23336">MPASERASPLKFLNMNYLSSALVIALVASSASFAAPKAKKQELKDPRDKQKYRLVKIADRTWMADNLNYNVPGSTCYREDDDNCMVYGRLYTWDAAKSACPAGFRLPTNEDFESLWKAAGGDFNAGYLIKANYGWSGETNGNDTLKFSAMPAGNMFDDGTYGNENKFAFFWSANTEANEASVWYLSSKSMGFSYMMKPKTFGFSVRCVQ</sequence>
<proteinExistence type="predicted"/>
<feature type="chain" id="PRO_5016854599" evidence="1">
    <location>
        <begin position="35"/>
        <end position="209"/>
    </location>
</feature>
<dbReference type="AlphaFoldDB" id="A0A380S9G7"/>
<dbReference type="Proteomes" id="UP000255423">
    <property type="component" value="Unassembled WGS sequence"/>
</dbReference>
<dbReference type="EMBL" id="UHJL01000004">
    <property type="protein sequence ID" value="SUQ25761.1"/>
    <property type="molecule type" value="Genomic_DNA"/>
</dbReference>
<evidence type="ECO:0000256" key="1">
    <source>
        <dbReference type="SAM" id="SignalP"/>
    </source>
</evidence>
<reference evidence="3 4" key="1">
    <citation type="submission" date="2017-08" db="EMBL/GenBank/DDBJ databases">
        <authorList>
            <person name="de Groot N.N."/>
        </authorList>
    </citation>
    <scope>NUCLEOTIDE SEQUENCE [LARGE SCALE GENOMIC DNA]</scope>
    <source>
        <strain evidence="3 4">HM2</strain>
    </source>
</reference>
<evidence type="ECO:0000313" key="4">
    <source>
        <dbReference type="Proteomes" id="UP000255423"/>
    </source>
</evidence>
<name>A0A380S9G7_FIBSU</name>
<keyword evidence="1" id="KW-0732">Signal</keyword>
<evidence type="ECO:0000313" key="3">
    <source>
        <dbReference type="EMBL" id="SUQ25761.1"/>
    </source>
</evidence>
<feature type="signal peptide" evidence="1">
    <location>
        <begin position="1"/>
        <end position="34"/>
    </location>
</feature>
<dbReference type="NCBIfam" id="TIGR02145">
    <property type="entry name" value="Fib_succ_major"/>
    <property type="match status" value="1"/>
</dbReference>
<dbReference type="Pfam" id="PF09603">
    <property type="entry name" value="Fib_succ_major"/>
    <property type="match status" value="1"/>
</dbReference>
<feature type="domain" description="Fibrobacter succinogenes major paralogous" evidence="2">
    <location>
        <begin position="55"/>
        <end position="209"/>
    </location>
</feature>